<dbReference type="SMART" id="SM00829">
    <property type="entry name" value="PKS_ER"/>
    <property type="match status" value="1"/>
</dbReference>
<dbReference type="GO" id="GO:0016651">
    <property type="term" value="F:oxidoreductase activity, acting on NAD(P)H"/>
    <property type="evidence" value="ECO:0007669"/>
    <property type="project" value="TreeGrafter"/>
</dbReference>
<name>A0A6J6BWR4_9ZZZZ</name>
<dbReference type="SUPFAM" id="SSF50129">
    <property type="entry name" value="GroES-like"/>
    <property type="match status" value="1"/>
</dbReference>
<dbReference type="Pfam" id="PF08240">
    <property type="entry name" value="ADH_N"/>
    <property type="match status" value="1"/>
</dbReference>
<dbReference type="InterPro" id="IPR014189">
    <property type="entry name" value="Quinone_OxRdtase_PIG3"/>
</dbReference>
<dbReference type="EMBL" id="CAEZSO010000079">
    <property type="protein sequence ID" value="CAB4542689.1"/>
    <property type="molecule type" value="Genomic_DNA"/>
</dbReference>
<protein>
    <submittedName>
        <fullName evidence="4">Unannotated protein</fullName>
    </submittedName>
</protein>
<dbReference type="InterPro" id="IPR011032">
    <property type="entry name" value="GroES-like_sf"/>
</dbReference>
<dbReference type="Pfam" id="PF00107">
    <property type="entry name" value="ADH_zinc_N"/>
    <property type="match status" value="1"/>
</dbReference>
<evidence type="ECO:0000256" key="2">
    <source>
        <dbReference type="ARBA" id="ARBA00023002"/>
    </source>
</evidence>
<proteinExistence type="predicted"/>
<dbReference type="AlphaFoldDB" id="A0A6J6BWR4"/>
<dbReference type="CDD" id="cd05276">
    <property type="entry name" value="p53_inducible_oxidoreductase"/>
    <property type="match status" value="1"/>
</dbReference>
<feature type="domain" description="Enoyl reductase (ER)" evidence="3">
    <location>
        <begin position="1"/>
        <end position="309"/>
    </location>
</feature>
<dbReference type="NCBIfam" id="TIGR02824">
    <property type="entry name" value="quinone_pig3"/>
    <property type="match status" value="1"/>
</dbReference>
<keyword evidence="1" id="KW-0521">NADP</keyword>
<dbReference type="InterPro" id="IPR020843">
    <property type="entry name" value="ER"/>
</dbReference>
<reference evidence="4" key="1">
    <citation type="submission" date="2020-05" db="EMBL/GenBank/DDBJ databases">
        <authorList>
            <person name="Chiriac C."/>
            <person name="Salcher M."/>
            <person name="Ghai R."/>
            <person name="Kavagutti S V."/>
        </authorList>
    </citation>
    <scope>NUCLEOTIDE SEQUENCE</scope>
</reference>
<dbReference type="PANTHER" id="PTHR48106:SF8">
    <property type="entry name" value="OS02G0805600 PROTEIN"/>
    <property type="match status" value="1"/>
</dbReference>
<organism evidence="4">
    <name type="scientific">freshwater metagenome</name>
    <dbReference type="NCBI Taxonomy" id="449393"/>
    <lineage>
        <taxon>unclassified sequences</taxon>
        <taxon>metagenomes</taxon>
        <taxon>ecological metagenomes</taxon>
    </lineage>
</organism>
<dbReference type="Gene3D" id="3.40.50.720">
    <property type="entry name" value="NAD(P)-binding Rossmann-like Domain"/>
    <property type="match status" value="1"/>
</dbReference>
<evidence type="ECO:0000259" key="3">
    <source>
        <dbReference type="SMART" id="SM00829"/>
    </source>
</evidence>
<dbReference type="PANTHER" id="PTHR48106">
    <property type="entry name" value="QUINONE OXIDOREDUCTASE PIG3-RELATED"/>
    <property type="match status" value="1"/>
</dbReference>
<dbReference type="InterPro" id="IPR013154">
    <property type="entry name" value="ADH-like_N"/>
</dbReference>
<evidence type="ECO:0000313" key="4">
    <source>
        <dbReference type="EMBL" id="CAB4542689.1"/>
    </source>
</evidence>
<evidence type="ECO:0000256" key="1">
    <source>
        <dbReference type="ARBA" id="ARBA00022857"/>
    </source>
</evidence>
<sequence length="317" mass="33401">MQWTEVADPIAGKGEVVVAVVAVGLNRADILQRKGFYPPPAGASEYLGLECSGVIAEVGPDVTDWKVGDEVCALLTGGGYAQKVAIPVGQLLRVPHNVSLIDSAALPEVVATVWSNLAMLAHLREGETLLIHGGTSGIGTMAIQIARELGARIIVTCGTQAKVDAALALGADHAINYRESDFADEVKALTDGNGVDVILDVMGAKYLEPNVQSLAANGRLVVIGLQGGTKGELDLNRLLTKRAAVLATSLRGRPVAEKAAIVDSVLEHVWPLIEQGTIKPVIDQRLPITKIAHAHDRMEASEHIGKIILTMTPADHV</sequence>
<dbReference type="SUPFAM" id="SSF51735">
    <property type="entry name" value="NAD(P)-binding Rossmann-fold domains"/>
    <property type="match status" value="1"/>
</dbReference>
<dbReference type="InterPro" id="IPR013149">
    <property type="entry name" value="ADH-like_C"/>
</dbReference>
<dbReference type="GO" id="GO:0070402">
    <property type="term" value="F:NADPH binding"/>
    <property type="evidence" value="ECO:0007669"/>
    <property type="project" value="TreeGrafter"/>
</dbReference>
<dbReference type="InterPro" id="IPR036291">
    <property type="entry name" value="NAD(P)-bd_dom_sf"/>
</dbReference>
<accession>A0A6J6BWR4</accession>
<dbReference type="Gene3D" id="3.90.180.10">
    <property type="entry name" value="Medium-chain alcohol dehydrogenases, catalytic domain"/>
    <property type="match status" value="1"/>
</dbReference>
<keyword evidence="2" id="KW-0560">Oxidoreductase</keyword>
<gene>
    <name evidence="4" type="ORF">UFOPK1446_00492</name>
</gene>